<keyword evidence="3" id="KW-1185">Reference proteome</keyword>
<feature type="region of interest" description="Disordered" evidence="1">
    <location>
        <begin position="54"/>
        <end position="134"/>
    </location>
</feature>
<dbReference type="Proteomes" id="UP000184383">
    <property type="component" value="Unassembled WGS sequence"/>
</dbReference>
<dbReference type="GeneID" id="63747151"/>
<reference evidence="3" key="1">
    <citation type="journal article" date="2017" name="Genome Biol.">
        <title>Comparative genomics reveals high biological diversity and specific adaptations in the industrially and medically important fungal genus Aspergillus.</title>
        <authorList>
            <person name="de Vries R.P."/>
            <person name="Riley R."/>
            <person name="Wiebenga A."/>
            <person name="Aguilar-Osorio G."/>
            <person name="Amillis S."/>
            <person name="Uchima C.A."/>
            <person name="Anderluh G."/>
            <person name="Asadollahi M."/>
            <person name="Askin M."/>
            <person name="Barry K."/>
            <person name="Battaglia E."/>
            <person name="Bayram O."/>
            <person name="Benocci T."/>
            <person name="Braus-Stromeyer S.A."/>
            <person name="Caldana C."/>
            <person name="Canovas D."/>
            <person name="Cerqueira G.C."/>
            <person name="Chen F."/>
            <person name="Chen W."/>
            <person name="Choi C."/>
            <person name="Clum A."/>
            <person name="Dos Santos R.A."/>
            <person name="Damasio A.R."/>
            <person name="Diallinas G."/>
            <person name="Emri T."/>
            <person name="Fekete E."/>
            <person name="Flipphi M."/>
            <person name="Freyberg S."/>
            <person name="Gallo A."/>
            <person name="Gournas C."/>
            <person name="Habgood R."/>
            <person name="Hainaut M."/>
            <person name="Harispe M.L."/>
            <person name="Henrissat B."/>
            <person name="Hilden K.S."/>
            <person name="Hope R."/>
            <person name="Hossain A."/>
            <person name="Karabika E."/>
            <person name="Karaffa L."/>
            <person name="Karanyi Z."/>
            <person name="Krasevec N."/>
            <person name="Kuo A."/>
            <person name="Kusch H."/>
            <person name="LaButti K."/>
            <person name="Lagendijk E.L."/>
            <person name="Lapidus A."/>
            <person name="Levasseur A."/>
            <person name="Lindquist E."/>
            <person name="Lipzen A."/>
            <person name="Logrieco A.F."/>
            <person name="MacCabe A."/>
            <person name="Maekelae M.R."/>
            <person name="Malavazi I."/>
            <person name="Melin P."/>
            <person name="Meyer V."/>
            <person name="Mielnichuk N."/>
            <person name="Miskei M."/>
            <person name="Molnar A.P."/>
            <person name="Mule G."/>
            <person name="Ngan C.Y."/>
            <person name="Orejas M."/>
            <person name="Orosz E."/>
            <person name="Ouedraogo J.P."/>
            <person name="Overkamp K.M."/>
            <person name="Park H.-S."/>
            <person name="Perrone G."/>
            <person name="Piumi F."/>
            <person name="Punt P.J."/>
            <person name="Ram A.F."/>
            <person name="Ramon A."/>
            <person name="Rauscher S."/>
            <person name="Record E."/>
            <person name="Riano-Pachon D.M."/>
            <person name="Robert V."/>
            <person name="Roehrig J."/>
            <person name="Ruller R."/>
            <person name="Salamov A."/>
            <person name="Salih N.S."/>
            <person name="Samson R.A."/>
            <person name="Sandor E."/>
            <person name="Sanguinetti M."/>
            <person name="Schuetze T."/>
            <person name="Sepcic K."/>
            <person name="Shelest E."/>
            <person name="Sherlock G."/>
            <person name="Sophianopoulou V."/>
            <person name="Squina F.M."/>
            <person name="Sun H."/>
            <person name="Susca A."/>
            <person name="Todd R.B."/>
            <person name="Tsang A."/>
            <person name="Unkles S.E."/>
            <person name="van de Wiele N."/>
            <person name="van Rossen-Uffink D."/>
            <person name="Oliveira J.V."/>
            <person name="Vesth T.C."/>
            <person name="Visser J."/>
            <person name="Yu J.-H."/>
            <person name="Zhou M."/>
            <person name="Andersen M.R."/>
            <person name="Archer D.B."/>
            <person name="Baker S.E."/>
            <person name="Benoit I."/>
            <person name="Brakhage A.A."/>
            <person name="Braus G.H."/>
            <person name="Fischer R."/>
            <person name="Frisvad J.C."/>
            <person name="Goldman G.H."/>
            <person name="Houbraken J."/>
            <person name="Oakley B."/>
            <person name="Pocsi I."/>
            <person name="Scazzocchio C."/>
            <person name="Seiboth B."/>
            <person name="vanKuyk P.A."/>
            <person name="Wortman J."/>
            <person name="Dyer P.S."/>
            <person name="Grigoriev I.V."/>
        </authorList>
    </citation>
    <scope>NUCLEOTIDE SEQUENCE [LARGE SCALE GENOMIC DNA]</scope>
    <source>
        <strain evidence="3">DTO 134E9</strain>
    </source>
</reference>
<proteinExistence type="predicted"/>
<gene>
    <name evidence="2" type="ORF">ASPWEDRAFT_174993</name>
</gene>
<name>A0A1L9RFE2_ASPWE</name>
<dbReference type="STRING" id="1073089.A0A1L9RFE2"/>
<dbReference type="VEuPathDB" id="FungiDB:ASPWEDRAFT_174993"/>
<dbReference type="EMBL" id="KV878214">
    <property type="protein sequence ID" value="OJJ33593.1"/>
    <property type="molecule type" value="Genomic_DNA"/>
</dbReference>
<sequence>MVIWNSDADAKLFLGVLNQLKDAKLNIDYAKLAEFMGPDCLVGAVKNRIVRLRKQAEESSSPGAASEGDGSPAPVLAGTPLKRKPGCPAGASSKKQKNVDTEEDVDSNDVAGFVKKEEGKDTKAGIKEECEDEI</sequence>
<protein>
    <submittedName>
        <fullName evidence="2">Uncharacterized protein</fullName>
    </submittedName>
</protein>
<feature type="compositionally biased region" description="Basic and acidic residues" evidence="1">
    <location>
        <begin position="114"/>
        <end position="128"/>
    </location>
</feature>
<evidence type="ECO:0000313" key="3">
    <source>
        <dbReference type="Proteomes" id="UP000184383"/>
    </source>
</evidence>
<organism evidence="2 3">
    <name type="scientific">Aspergillus wentii DTO 134E9</name>
    <dbReference type="NCBI Taxonomy" id="1073089"/>
    <lineage>
        <taxon>Eukaryota</taxon>
        <taxon>Fungi</taxon>
        <taxon>Dikarya</taxon>
        <taxon>Ascomycota</taxon>
        <taxon>Pezizomycotina</taxon>
        <taxon>Eurotiomycetes</taxon>
        <taxon>Eurotiomycetidae</taxon>
        <taxon>Eurotiales</taxon>
        <taxon>Aspergillaceae</taxon>
        <taxon>Aspergillus</taxon>
        <taxon>Aspergillus subgen. Cremei</taxon>
    </lineage>
</organism>
<dbReference type="OrthoDB" id="5418867at2759"/>
<evidence type="ECO:0000313" key="2">
    <source>
        <dbReference type="EMBL" id="OJJ33593.1"/>
    </source>
</evidence>
<evidence type="ECO:0000256" key="1">
    <source>
        <dbReference type="SAM" id="MobiDB-lite"/>
    </source>
</evidence>
<dbReference type="RefSeq" id="XP_040687270.1">
    <property type="nucleotide sequence ID" value="XM_040831303.1"/>
</dbReference>
<dbReference type="AlphaFoldDB" id="A0A1L9RFE2"/>
<feature type="compositionally biased region" description="Low complexity" evidence="1">
    <location>
        <begin position="58"/>
        <end position="74"/>
    </location>
</feature>
<accession>A0A1L9RFE2</accession>